<dbReference type="AlphaFoldDB" id="A0A816IB51"/>
<feature type="region of interest" description="Disordered" evidence="1">
    <location>
        <begin position="166"/>
        <end position="189"/>
    </location>
</feature>
<accession>A0A816IB51</accession>
<dbReference type="Pfam" id="PF06219">
    <property type="entry name" value="DUF1005"/>
    <property type="match status" value="1"/>
</dbReference>
<reference evidence="2" key="1">
    <citation type="submission" date="2021-01" db="EMBL/GenBank/DDBJ databases">
        <authorList>
            <consortium name="Genoscope - CEA"/>
            <person name="William W."/>
        </authorList>
    </citation>
    <scope>NUCLEOTIDE SEQUENCE</scope>
</reference>
<protein>
    <submittedName>
        <fullName evidence="2">(rape) hypothetical protein</fullName>
    </submittedName>
</protein>
<name>A0A816IB51_BRANA</name>
<dbReference type="Proteomes" id="UP001295469">
    <property type="component" value="Chromosome C03"/>
</dbReference>
<dbReference type="PANTHER" id="PTHR31317:SF16">
    <property type="entry name" value="BNAC05G33040D PROTEIN"/>
    <property type="match status" value="1"/>
</dbReference>
<dbReference type="InterPro" id="IPR010410">
    <property type="entry name" value="DUF1005"/>
</dbReference>
<dbReference type="PANTHER" id="PTHR31317">
    <property type="entry name" value="OS08G0163500 PROTEIN"/>
    <property type="match status" value="1"/>
</dbReference>
<organism evidence="2">
    <name type="scientific">Brassica napus</name>
    <name type="common">Rape</name>
    <dbReference type="NCBI Taxonomy" id="3708"/>
    <lineage>
        <taxon>Eukaryota</taxon>
        <taxon>Viridiplantae</taxon>
        <taxon>Streptophyta</taxon>
        <taxon>Embryophyta</taxon>
        <taxon>Tracheophyta</taxon>
        <taxon>Spermatophyta</taxon>
        <taxon>Magnoliopsida</taxon>
        <taxon>eudicotyledons</taxon>
        <taxon>Gunneridae</taxon>
        <taxon>Pentapetalae</taxon>
        <taxon>rosids</taxon>
        <taxon>malvids</taxon>
        <taxon>Brassicales</taxon>
        <taxon>Brassicaceae</taxon>
        <taxon>Brassiceae</taxon>
        <taxon>Brassica</taxon>
    </lineage>
</organism>
<gene>
    <name evidence="2" type="ORF">DARMORV10_C03P50530.1</name>
</gene>
<proteinExistence type="predicted"/>
<sequence>MDPCSFVRIIVGNLAVRFPASSSSEPSVSAPNCYCKIRFKNFPRQIISVPVIFQTESESETRSSSTVAACFSLSKAQIDASLKKTKFSVLSVETYLRGDVVSGASCGLAPANPRKGGIKLDPIRSSMLAYGLNPTRDSCFNSTASRSAALRFSKYKETRNKRCSLASSPRGVAYRRKRNNSPKREKVGP</sequence>
<evidence type="ECO:0000313" key="2">
    <source>
        <dbReference type="EMBL" id="CAF1705152.1"/>
    </source>
</evidence>
<dbReference type="EMBL" id="HG994367">
    <property type="protein sequence ID" value="CAF1705152.1"/>
    <property type="molecule type" value="Genomic_DNA"/>
</dbReference>
<evidence type="ECO:0000256" key="1">
    <source>
        <dbReference type="SAM" id="MobiDB-lite"/>
    </source>
</evidence>